<evidence type="ECO:0000313" key="3">
    <source>
        <dbReference type="Proteomes" id="UP000232688"/>
    </source>
</evidence>
<dbReference type="Proteomes" id="UP000684084">
    <property type="component" value="Unassembled WGS sequence"/>
</dbReference>
<dbReference type="EMBL" id="LLXH01000309">
    <property type="protein sequence ID" value="PKC68862.1"/>
    <property type="molecule type" value="Genomic_DNA"/>
</dbReference>
<dbReference type="InterPro" id="IPR012816">
    <property type="entry name" value="NADAR"/>
</dbReference>
<comment type="caution">
    <text evidence="1">The sequence shown here is derived from an EMBL/GenBank/DDBJ whole genome shotgun (WGS) entry which is preliminary data.</text>
</comment>
<dbReference type="Proteomes" id="UP000232688">
    <property type="component" value="Unassembled WGS sequence"/>
</dbReference>
<evidence type="ECO:0000313" key="2">
    <source>
        <dbReference type="EMBL" id="PKC68862.1"/>
    </source>
</evidence>
<organism evidence="1 4">
    <name type="scientific">Rhizophagus irregularis</name>
    <dbReference type="NCBI Taxonomy" id="588596"/>
    <lineage>
        <taxon>Eukaryota</taxon>
        <taxon>Fungi</taxon>
        <taxon>Fungi incertae sedis</taxon>
        <taxon>Mucoromycota</taxon>
        <taxon>Glomeromycotina</taxon>
        <taxon>Glomeromycetes</taxon>
        <taxon>Glomerales</taxon>
        <taxon>Glomeraceae</taxon>
        <taxon>Rhizophagus</taxon>
    </lineage>
</organism>
<dbReference type="InterPro" id="IPR037238">
    <property type="entry name" value="YbiA-like_sf"/>
</dbReference>
<name>A0A2I1DZJ9_9GLOM</name>
<dbReference type="VEuPathDB" id="FungiDB:FUN_015547"/>
<reference evidence="1" key="3">
    <citation type="submission" date="2020-05" db="EMBL/GenBank/DDBJ databases">
        <authorList>
            <person name="Rincon C."/>
            <person name="Sanders R I."/>
            <person name="Robbins C."/>
            <person name="Chaturvedi A."/>
        </authorList>
    </citation>
    <scope>NUCLEOTIDE SEQUENCE</scope>
    <source>
        <strain evidence="1">CHB12</strain>
    </source>
</reference>
<dbReference type="SUPFAM" id="SSF143990">
    <property type="entry name" value="YbiA-like"/>
    <property type="match status" value="1"/>
</dbReference>
<protein>
    <submittedName>
        <fullName evidence="1">Uncharacterized protein</fullName>
    </submittedName>
</protein>
<accession>A0A2I1DZJ9</accession>
<reference evidence="2 3" key="2">
    <citation type="submission" date="2017-10" db="EMBL/GenBank/DDBJ databases">
        <title>Genome analyses suggest a sexual origin of heterokaryosis in a supposedly ancient asexual fungus.</title>
        <authorList>
            <person name="Corradi N."/>
            <person name="Sedzielewska K."/>
            <person name="Noel J."/>
            <person name="Charron P."/>
            <person name="Farinelli L."/>
            <person name="Marton T."/>
            <person name="Kruger M."/>
            <person name="Pelin A."/>
            <person name="Brachmann A."/>
            <person name="Corradi N."/>
        </authorList>
    </citation>
    <scope>NUCLEOTIDE SEQUENCE [LARGE SCALE GENOMIC DNA]</scope>
    <source>
        <strain evidence="2 3">A1</strain>
    </source>
</reference>
<gene>
    <name evidence="1" type="ORF">CHRIB12_LOCUS19407</name>
    <name evidence="2" type="ORF">RhiirA1_533895</name>
</gene>
<proteinExistence type="predicted"/>
<dbReference type="CDD" id="cd15457">
    <property type="entry name" value="NADAR"/>
    <property type="match status" value="1"/>
</dbReference>
<dbReference type="EMBL" id="CAGKOT010000054">
    <property type="protein sequence ID" value="CAB5385760.1"/>
    <property type="molecule type" value="Genomic_DNA"/>
</dbReference>
<reference evidence="2 3" key="1">
    <citation type="submission" date="2017-10" db="EMBL/GenBank/DDBJ databases">
        <title>Extensive intraspecific genome diversity in a model arbuscular mycorrhizal fungus.</title>
        <authorList>
            <person name="Chen E.C.H."/>
            <person name="Morin E."/>
            <person name="Baudet D."/>
            <person name="Noel J."/>
            <person name="Ndikumana S."/>
            <person name="Charron P."/>
            <person name="St-Onge C."/>
            <person name="Giorgi J."/>
            <person name="Grigoriev I.V."/>
            <person name="Roux C."/>
            <person name="Martin F.M."/>
            <person name="Corradi N."/>
        </authorList>
    </citation>
    <scope>NUCLEOTIDE SEQUENCE [LARGE SCALE GENOMIC DNA]</scope>
    <source>
        <strain evidence="2 3">A1</strain>
    </source>
</reference>
<dbReference type="AlphaFoldDB" id="A0A2I1DZJ9"/>
<sequence length="437" mass="50648">MASSTNYFNKNFLLENYNTDSQRGYGDSFHNLQEGMVTLGYLENVREQVNASFCLNSNNYASCNVNQSKVIMPTLEINLRNLSIKNGNNISDDVQKTKHASFIQGLTFDSLPDDAFITIKQSKPIHNIALFISFNYDLNNRFFQQECNAHGFHALFREIQDHVNIVPIAKLITDVVINCWSNNWDIIIFITSEPILPISTVTTLLKLLRVYFDQKILDIVIIWPNVYKTSRPWIDEQCRVAKATACIQGIEVSDIVPQIMSYFDNGDCNKEINGTTALFDEKKITICYHEFNNSYPAAMRIDDKIWPNVKHYFHIMKSETEKASLMEINSHDRNILLENILRKALYNKFSQHSRLKHILLSTRIASICLTQETCQCNLHDYVHLNSKNTVKSDTKILKAKFINILEEVRYNLIQEERERIKSEHGNLMNKEKNLFLL</sequence>
<evidence type="ECO:0000313" key="4">
    <source>
        <dbReference type="Proteomes" id="UP000684084"/>
    </source>
</evidence>
<dbReference type="VEuPathDB" id="FungiDB:RhiirFUN_011404"/>
<evidence type="ECO:0000313" key="1">
    <source>
        <dbReference type="EMBL" id="CAB5385760.1"/>
    </source>
</evidence>
<dbReference type="VEuPathDB" id="FungiDB:RhiirA1_533895"/>
<dbReference type="OrthoDB" id="206452at2759"/>